<reference evidence="1 2" key="1">
    <citation type="submission" date="2015-03" db="EMBL/GenBank/DDBJ databases">
        <title>Genomics and transcriptomics of the oil-accumulating basidiomycete yeast T. oleaginosus allow insights into substrate utilization and the diverse evolutionary trajectories of mating systems in fungi.</title>
        <authorList>
            <consortium name="DOE Joint Genome Institute"/>
            <person name="Kourist R."/>
            <person name="Kracht O."/>
            <person name="Bracharz F."/>
            <person name="Lipzen A."/>
            <person name="Nolan M."/>
            <person name="Ohm R."/>
            <person name="Grigoriev I."/>
            <person name="Sun S."/>
            <person name="Heitman J."/>
            <person name="Bruck T."/>
            <person name="Nowrousian M."/>
        </authorList>
    </citation>
    <scope>NUCLEOTIDE SEQUENCE [LARGE SCALE GENOMIC DNA]</scope>
    <source>
        <strain evidence="1 2">IBC0246</strain>
    </source>
</reference>
<keyword evidence="2" id="KW-1185">Reference proteome</keyword>
<dbReference type="Proteomes" id="UP000053611">
    <property type="component" value="Unassembled WGS sequence"/>
</dbReference>
<evidence type="ECO:0000313" key="2">
    <source>
        <dbReference type="Proteomes" id="UP000053611"/>
    </source>
</evidence>
<dbReference type="GeneID" id="28980255"/>
<proteinExistence type="predicted"/>
<organism evidence="1 2">
    <name type="scientific">Cutaneotrichosporon oleaginosum</name>
    <dbReference type="NCBI Taxonomy" id="879819"/>
    <lineage>
        <taxon>Eukaryota</taxon>
        <taxon>Fungi</taxon>
        <taxon>Dikarya</taxon>
        <taxon>Basidiomycota</taxon>
        <taxon>Agaricomycotina</taxon>
        <taxon>Tremellomycetes</taxon>
        <taxon>Trichosporonales</taxon>
        <taxon>Trichosporonaceae</taxon>
        <taxon>Cutaneotrichosporon</taxon>
    </lineage>
</organism>
<gene>
    <name evidence="1" type="ORF">CC85DRAFT_161349</name>
</gene>
<dbReference type="AlphaFoldDB" id="A0A0J0XGN8"/>
<evidence type="ECO:0000313" key="1">
    <source>
        <dbReference type="EMBL" id="KLT40226.1"/>
    </source>
</evidence>
<sequence length="172" mass="19205">MTGHSCKPKRRPASLSQRLREFSGRSPIQTLRKRASAPLLGSLPGDAVPKVTAGSCTDKHRFKGLWALTSGRPARHPIPMTPELNSRKMNTIILSVLVRPSKPDARNSPFFLIAPAELCQTGGWKQPVLGKAEFKQTEHLSAQRSHEWNRWKGNSDRLCRTQDRCERMLGSG</sequence>
<protein>
    <submittedName>
        <fullName evidence="1">Uncharacterized protein</fullName>
    </submittedName>
</protein>
<name>A0A0J0XGN8_9TREE</name>
<dbReference type="EMBL" id="KQ087239">
    <property type="protein sequence ID" value="KLT40226.1"/>
    <property type="molecule type" value="Genomic_DNA"/>
</dbReference>
<accession>A0A0J0XGN8</accession>
<dbReference type="RefSeq" id="XP_018276717.1">
    <property type="nucleotide sequence ID" value="XM_018419652.1"/>
</dbReference>